<dbReference type="OrthoDB" id="195736at2759"/>
<evidence type="ECO:0000313" key="3">
    <source>
        <dbReference type="Proteomes" id="UP000274429"/>
    </source>
</evidence>
<dbReference type="InterPro" id="IPR011989">
    <property type="entry name" value="ARM-like"/>
</dbReference>
<dbReference type="Proteomes" id="UP000274429">
    <property type="component" value="Unassembled WGS sequence"/>
</dbReference>
<reference evidence="2 3" key="2">
    <citation type="submission" date="2018-11" db="EMBL/GenBank/DDBJ databases">
        <authorList>
            <consortium name="Pathogen Informatics"/>
        </authorList>
    </citation>
    <scope>NUCLEOTIDE SEQUENCE [LARGE SCALE GENOMIC DNA]</scope>
</reference>
<keyword evidence="3" id="KW-1185">Reference proteome</keyword>
<gene>
    <name evidence="2" type="ORF">TTAC_LOCUS3520</name>
</gene>
<proteinExistence type="predicted"/>
<dbReference type="Gene3D" id="1.25.10.10">
    <property type="entry name" value="Leucine-rich Repeat Variant"/>
    <property type="match status" value="1"/>
</dbReference>
<evidence type="ECO:0000313" key="2">
    <source>
        <dbReference type="EMBL" id="VDM22796.1"/>
    </source>
</evidence>
<dbReference type="AlphaFoldDB" id="A0A0R3WRZ5"/>
<reference evidence="4" key="1">
    <citation type="submission" date="2017-02" db="UniProtKB">
        <authorList>
            <consortium name="WormBaseParasite"/>
        </authorList>
    </citation>
    <scope>IDENTIFICATION</scope>
</reference>
<name>A0A0R3WRZ5_HYDTA</name>
<protein>
    <submittedName>
        <fullName evidence="4">Adaptin_N domain-containing protein</fullName>
    </submittedName>
</protein>
<evidence type="ECO:0000313" key="4">
    <source>
        <dbReference type="WBParaSite" id="TTAC_0000353501-mRNA-1"/>
    </source>
</evidence>
<sequence length="260" mass="26803">MLLIYKWKCTRSSSQAPTLNCPGFSSGGPCTPGLTIFVHLVCTSTNESVHRAALGVLAEVAQDRDSLDAIASVPGISTRLNELAGSRNEAISTYASTLILRLTAPPATAPSSTEDALTGHGKVVVDSLTTPPPPPLPMDTSGSAGGRISPVAASACFPPQQLFHQHHGQPMPYAAPPPQQQAQSAQRYTPGGYHYSGEAVAGPGGGGGSSGSLMAMVGPPPPASSVYSVSGGGACPMSVQSLPPQQHPHCYQQQRNFFTF</sequence>
<organism evidence="4">
    <name type="scientific">Hydatigena taeniaeformis</name>
    <name type="common">Feline tapeworm</name>
    <name type="synonym">Taenia taeniaeformis</name>
    <dbReference type="NCBI Taxonomy" id="6205"/>
    <lineage>
        <taxon>Eukaryota</taxon>
        <taxon>Metazoa</taxon>
        <taxon>Spiralia</taxon>
        <taxon>Lophotrochozoa</taxon>
        <taxon>Platyhelminthes</taxon>
        <taxon>Cestoda</taxon>
        <taxon>Eucestoda</taxon>
        <taxon>Cyclophyllidea</taxon>
        <taxon>Taeniidae</taxon>
        <taxon>Hydatigera</taxon>
    </lineage>
</organism>
<dbReference type="STRING" id="6205.A0A0R3WRZ5"/>
<dbReference type="EMBL" id="UYWX01002575">
    <property type="protein sequence ID" value="VDM22796.1"/>
    <property type="molecule type" value="Genomic_DNA"/>
</dbReference>
<feature type="region of interest" description="Disordered" evidence="1">
    <location>
        <begin position="167"/>
        <end position="216"/>
    </location>
</feature>
<accession>A0A0R3WRZ5</accession>
<dbReference type="WBParaSite" id="TTAC_0000353501-mRNA-1">
    <property type="protein sequence ID" value="TTAC_0000353501-mRNA-1"/>
    <property type="gene ID" value="TTAC_0000353501"/>
</dbReference>
<evidence type="ECO:0000256" key="1">
    <source>
        <dbReference type="SAM" id="MobiDB-lite"/>
    </source>
</evidence>